<dbReference type="NCBIfam" id="TIGR03361">
    <property type="entry name" value="VI_Rhs_Vgr"/>
    <property type="match status" value="1"/>
</dbReference>
<evidence type="ECO:0000313" key="5">
    <source>
        <dbReference type="Proteomes" id="UP000253606"/>
    </source>
</evidence>
<dbReference type="Gene3D" id="4.10.220.110">
    <property type="match status" value="1"/>
</dbReference>
<protein>
    <submittedName>
        <fullName evidence="4">VgrG protein</fullName>
    </submittedName>
</protein>
<dbReference type="InterPro" id="IPR054030">
    <property type="entry name" value="Gp5_Vgr_C"/>
</dbReference>
<name>A0A2Z5G3J4_9BACT</name>
<dbReference type="KEGG" id="abas:ACPOL_4097"/>
<evidence type="ECO:0000259" key="2">
    <source>
        <dbReference type="Pfam" id="PF04717"/>
    </source>
</evidence>
<dbReference type="Gene3D" id="3.55.50.10">
    <property type="entry name" value="Baseplate protein-like domains"/>
    <property type="match status" value="1"/>
</dbReference>
<dbReference type="InterPro" id="IPR006533">
    <property type="entry name" value="T6SS_Vgr_RhsGE"/>
</dbReference>
<dbReference type="Proteomes" id="UP000253606">
    <property type="component" value="Chromosome"/>
</dbReference>
<dbReference type="OrthoDB" id="7033094at2"/>
<dbReference type="Pfam" id="PF22178">
    <property type="entry name" value="Gp5_trimer_C"/>
    <property type="match status" value="1"/>
</dbReference>
<keyword evidence="5" id="KW-1185">Reference proteome</keyword>
<dbReference type="InterPro" id="IPR037026">
    <property type="entry name" value="Vgr_OB-fold_dom_sf"/>
</dbReference>
<dbReference type="SUPFAM" id="SSF69255">
    <property type="entry name" value="gp5 N-terminal domain-like"/>
    <property type="match status" value="1"/>
</dbReference>
<dbReference type="InterPro" id="IPR006531">
    <property type="entry name" value="Gp5/Vgr_OB"/>
</dbReference>
<dbReference type="SUPFAM" id="SSF69279">
    <property type="entry name" value="Phage tail proteins"/>
    <property type="match status" value="2"/>
</dbReference>
<sequence length="687" mass="76772">MAGYTQTNRILLFNSPLGANTLLAIGFRGVEAISELFDFEVDVLSEPETVIDPSALVGKRVTLELQVTDTGTKRYFNGIVASLEGTGGDTFFNRYRVRVVPMLWLLSLSRQTRVFQDMTVLEIAEKVLSPYSIVPQLDTQASYSILEYCTQYRETDLEFIERILQQQGIFFYFIHSAADHVLVLSDTSALCSECPVASHFDFAVEDERQLSFYKPLILDFRSRSALIAGDHTSWDYRFMQYAVSHASPQTARSTTQMGENSHERYDYADSASAFFKTEGAEPKTPIMQTQLQNVERDVEDAQSIDCHGQSTASTMQSGFTFTLSKYPQSEKNIKYLLTRVTHFAQQQPGYRSEVVKPDENPYMNSFEARPFTQVYRKEKTIAKPRVQGVVTGKVVTFPGEDSYLDRFGRVCVQFWWDRQRPPETPDKTLLRVAQQWAGKGWGTYFWPRIGDEVLIDFLDGDPDAPIVVGSVYNGVNMPKYDPKSEYTRSGILTRSSKGGGAANANELRFDDLKGSEQIFMNAERNFDLHVEHDWHRLIGNEEHSHILKHQYQQVDGRAHLRVGEEQVLEIEGGRYLNVKGEQASTVAGNYSLKVAGSQISRTGVAHVIESGEEIHIKGGVRVIIEGGLGGICLQSAESAISIDATGIAIQGAVRFGKADCLPALPDPIAPASKSVISPNWPGDDPRA</sequence>
<dbReference type="RefSeq" id="WP_114208380.1">
    <property type="nucleotide sequence ID" value="NZ_CP030840.1"/>
</dbReference>
<gene>
    <name evidence="4" type="ORF">ACPOL_4097</name>
</gene>
<organism evidence="4 5">
    <name type="scientific">Acidisarcina polymorpha</name>
    <dbReference type="NCBI Taxonomy" id="2211140"/>
    <lineage>
        <taxon>Bacteria</taxon>
        <taxon>Pseudomonadati</taxon>
        <taxon>Acidobacteriota</taxon>
        <taxon>Terriglobia</taxon>
        <taxon>Terriglobales</taxon>
        <taxon>Acidobacteriaceae</taxon>
        <taxon>Acidisarcina</taxon>
    </lineage>
</organism>
<dbReference type="EMBL" id="CP030840">
    <property type="protein sequence ID" value="AXC13374.1"/>
    <property type="molecule type" value="Genomic_DNA"/>
</dbReference>
<dbReference type="InterPro" id="IPR017847">
    <property type="entry name" value="T6SS_RhsGE_Vgr_subset"/>
</dbReference>
<dbReference type="Pfam" id="PF04717">
    <property type="entry name" value="Phage_base_V"/>
    <property type="match status" value="1"/>
</dbReference>
<dbReference type="SUPFAM" id="SSF69349">
    <property type="entry name" value="Phage fibre proteins"/>
    <property type="match status" value="1"/>
</dbReference>
<reference evidence="4 5" key="1">
    <citation type="journal article" date="2018" name="Front. Microbiol.">
        <title>Hydrolytic Capabilities as a Key to Environmental Success: Chitinolytic and Cellulolytic Acidobacteria From Acidic Sub-arctic Soils and Boreal Peatlands.</title>
        <authorList>
            <person name="Belova S.E."/>
            <person name="Ravin N.V."/>
            <person name="Pankratov T.A."/>
            <person name="Rakitin A.L."/>
            <person name="Ivanova A.A."/>
            <person name="Beletsky A.V."/>
            <person name="Mardanov A.V."/>
            <person name="Sinninghe Damste J.S."/>
            <person name="Dedysh S.N."/>
        </authorList>
    </citation>
    <scope>NUCLEOTIDE SEQUENCE [LARGE SCALE GENOMIC DNA]</scope>
    <source>
        <strain evidence="4 5">SBC82</strain>
    </source>
</reference>
<accession>A0A2Z5G3J4</accession>
<dbReference type="Gene3D" id="2.40.50.230">
    <property type="entry name" value="Gp5 N-terminal domain"/>
    <property type="match status" value="1"/>
</dbReference>
<evidence type="ECO:0000259" key="3">
    <source>
        <dbReference type="Pfam" id="PF22178"/>
    </source>
</evidence>
<dbReference type="AlphaFoldDB" id="A0A2Z5G3J4"/>
<evidence type="ECO:0000256" key="1">
    <source>
        <dbReference type="ARBA" id="ARBA00005558"/>
    </source>
</evidence>
<evidence type="ECO:0000313" key="4">
    <source>
        <dbReference type="EMBL" id="AXC13374.1"/>
    </source>
</evidence>
<dbReference type="NCBIfam" id="TIGR01646">
    <property type="entry name" value="vgr_GE"/>
    <property type="match status" value="1"/>
</dbReference>
<comment type="similarity">
    <text evidence="1">Belongs to the VgrG protein family.</text>
</comment>
<dbReference type="Pfam" id="PF05954">
    <property type="entry name" value="Phage_GPD"/>
    <property type="match status" value="1"/>
</dbReference>
<feature type="domain" description="Gp5/Type VI secretion system Vgr C-terminal trimerisation" evidence="3">
    <location>
        <begin position="489"/>
        <end position="597"/>
    </location>
</feature>
<proteinExistence type="inferred from homology"/>
<feature type="domain" description="Gp5/Type VI secretion system Vgr protein OB-fold" evidence="2">
    <location>
        <begin position="407"/>
        <end position="472"/>
    </location>
</feature>
<dbReference type="Gene3D" id="2.30.110.50">
    <property type="match status" value="1"/>
</dbReference>